<evidence type="ECO:0000313" key="2">
    <source>
        <dbReference type="EMBL" id="KRX03230.1"/>
    </source>
</evidence>
<organism evidence="2 3">
    <name type="scientific">Pseudocohnilembus persalinus</name>
    <name type="common">Ciliate</name>
    <dbReference type="NCBI Taxonomy" id="266149"/>
    <lineage>
        <taxon>Eukaryota</taxon>
        <taxon>Sar</taxon>
        <taxon>Alveolata</taxon>
        <taxon>Ciliophora</taxon>
        <taxon>Intramacronucleata</taxon>
        <taxon>Oligohymenophorea</taxon>
        <taxon>Scuticociliatia</taxon>
        <taxon>Philasterida</taxon>
        <taxon>Pseudocohnilembidae</taxon>
        <taxon>Pseudocohnilembus</taxon>
    </lineage>
</organism>
<comment type="caution">
    <text evidence="2">The sequence shown here is derived from an EMBL/GenBank/DDBJ whole genome shotgun (WGS) entry which is preliminary data.</text>
</comment>
<proteinExistence type="predicted"/>
<dbReference type="InParanoid" id="A0A0V0QLW5"/>
<feature type="compositionally biased region" description="Basic and acidic residues" evidence="1">
    <location>
        <begin position="81"/>
        <end position="101"/>
    </location>
</feature>
<gene>
    <name evidence="2" type="ORF">PPERSA_09242</name>
</gene>
<dbReference type="AlphaFoldDB" id="A0A0V0QLW5"/>
<protein>
    <submittedName>
        <fullName evidence="2">Uncharacterized protein</fullName>
    </submittedName>
</protein>
<accession>A0A0V0QLW5</accession>
<name>A0A0V0QLW5_PSEPJ</name>
<dbReference type="EMBL" id="LDAU01000140">
    <property type="protein sequence ID" value="KRX03230.1"/>
    <property type="molecule type" value="Genomic_DNA"/>
</dbReference>
<reference evidence="2 3" key="1">
    <citation type="journal article" date="2015" name="Sci. Rep.">
        <title>Genome of the facultative scuticociliatosis pathogen Pseudocohnilembus persalinus provides insight into its virulence through horizontal gene transfer.</title>
        <authorList>
            <person name="Xiong J."/>
            <person name="Wang G."/>
            <person name="Cheng J."/>
            <person name="Tian M."/>
            <person name="Pan X."/>
            <person name="Warren A."/>
            <person name="Jiang C."/>
            <person name="Yuan D."/>
            <person name="Miao W."/>
        </authorList>
    </citation>
    <scope>NUCLEOTIDE SEQUENCE [LARGE SCALE GENOMIC DNA]</scope>
    <source>
        <strain evidence="2">36N120E</strain>
    </source>
</reference>
<evidence type="ECO:0000313" key="3">
    <source>
        <dbReference type="Proteomes" id="UP000054937"/>
    </source>
</evidence>
<keyword evidence="3" id="KW-1185">Reference proteome</keyword>
<feature type="region of interest" description="Disordered" evidence="1">
    <location>
        <begin position="81"/>
        <end position="108"/>
    </location>
</feature>
<evidence type="ECO:0000256" key="1">
    <source>
        <dbReference type="SAM" id="MobiDB-lite"/>
    </source>
</evidence>
<sequence>MPIQSFEQKKEENCEYLQQLNIQLRQNKSKDQISNQNTEQIQQQYENIKNSQQNQFQIFDGGNNNKKIKQQNPTIVQDIKKTENLKDQNKKKDLDKHEQNKNKKRNLLQFHSQSNSNSIGLIKIEEKSRPHVKYTEKGFIDPEFLEKVKDEKKKPVIDYNSQIKCQLIEGKEYVIQKQSCYKCHFQNCDFQSSVYSTMYTHYRRRHQTLLKLTSK</sequence>
<dbReference type="Proteomes" id="UP000054937">
    <property type="component" value="Unassembled WGS sequence"/>
</dbReference>